<dbReference type="RefSeq" id="WP_179757430.1">
    <property type="nucleotide sequence ID" value="NZ_JACCBU010000001.1"/>
</dbReference>
<dbReference type="AlphaFoldDB" id="A0A7Y9IDB8"/>
<dbReference type="GO" id="GO:0000287">
    <property type="term" value="F:magnesium ion binding"/>
    <property type="evidence" value="ECO:0007669"/>
    <property type="project" value="UniProtKB-UniRule"/>
</dbReference>
<dbReference type="Gene3D" id="3.20.20.70">
    <property type="entry name" value="Aldolase class I"/>
    <property type="match status" value="1"/>
</dbReference>
<evidence type="ECO:0000259" key="13">
    <source>
        <dbReference type="Pfam" id="PF02581"/>
    </source>
</evidence>
<dbReference type="NCBIfam" id="TIGR00693">
    <property type="entry name" value="thiE"/>
    <property type="match status" value="1"/>
</dbReference>
<evidence type="ECO:0000313" key="14">
    <source>
        <dbReference type="EMBL" id="NYE74838.1"/>
    </source>
</evidence>
<dbReference type="GO" id="GO:0005737">
    <property type="term" value="C:cytoplasm"/>
    <property type="evidence" value="ECO:0007669"/>
    <property type="project" value="TreeGrafter"/>
</dbReference>
<accession>A0A7Y9IDB8</accession>
<dbReference type="Pfam" id="PF02581">
    <property type="entry name" value="TMP-TENI"/>
    <property type="match status" value="1"/>
</dbReference>
<dbReference type="CDD" id="cd00564">
    <property type="entry name" value="TMP_TenI"/>
    <property type="match status" value="1"/>
</dbReference>
<evidence type="ECO:0000256" key="11">
    <source>
        <dbReference type="RuleBase" id="RU003826"/>
    </source>
</evidence>
<dbReference type="InterPro" id="IPR013785">
    <property type="entry name" value="Aldolase_TIM"/>
</dbReference>
<dbReference type="InterPro" id="IPR036206">
    <property type="entry name" value="ThiamineP_synth_sf"/>
</dbReference>
<dbReference type="InterPro" id="IPR034291">
    <property type="entry name" value="TMP_synthase"/>
</dbReference>
<keyword evidence="3 10" id="KW-0808">Transferase</keyword>
<evidence type="ECO:0000256" key="6">
    <source>
        <dbReference type="ARBA" id="ARBA00022977"/>
    </source>
</evidence>
<dbReference type="Proteomes" id="UP000569914">
    <property type="component" value="Unassembled WGS sequence"/>
</dbReference>
<dbReference type="EMBL" id="JACCBU010000001">
    <property type="protein sequence ID" value="NYE74838.1"/>
    <property type="molecule type" value="Genomic_DNA"/>
</dbReference>
<keyword evidence="15" id="KW-1185">Reference proteome</keyword>
<evidence type="ECO:0000256" key="2">
    <source>
        <dbReference type="ARBA" id="ARBA00005165"/>
    </source>
</evidence>
<evidence type="ECO:0000313" key="15">
    <source>
        <dbReference type="Proteomes" id="UP000569914"/>
    </source>
</evidence>
<evidence type="ECO:0000256" key="8">
    <source>
        <dbReference type="ARBA" id="ARBA00047851"/>
    </source>
</evidence>
<evidence type="ECO:0000256" key="12">
    <source>
        <dbReference type="RuleBase" id="RU004253"/>
    </source>
</evidence>
<evidence type="ECO:0000256" key="5">
    <source>
        <dbReference type="ARBA" id="ARBA00022842"/>
    </source>
</evidence>
<proteinExistence type="inferred from homology"/>
<dbReference type="InterPro" id="IPR022998">
    <property type="entry name" value="ThiamineP_synth_TenI"/>
</dbReference>
<organism evidence="14 15">
    <name type="scientific">Microlunatus parietis</name>
    <dbReference type="NCBI Taxonomy" id="682979"/>
    <lineage>
        <taxon>Bacteria</taxon>
        <taxon>Bacillati</taxon>
        <taxon>Actinomycetota</taxon>
        <taxon>Actinomycetes</taxon>
        <taxon>Propionibacteriales</taxon>
        <taxon>Propionibacteriaceae</taxon>
        <taxon>Microlunatus</taxon>
    </lineage>
</organism>
<evidence type="ECO:0000256" key="3">
    <source>
        <dbReference type="ARBA" id="ARBA00022679"/>
    </source>
</evidence>
<dbReference type="GO" id="GO:0004789">
    <property type="term" value="F:thiamine-phosphate diphosphorylase activity"/>
    <property type="evidence" value="ECO:0007669"/>
    <property type="project" value="UniProtKB-UniRule"/>
</dbReference>
<comment type="catalytic activity">
    <reaction evidence="7 10 11">
        <text>4-methyl-5-(2-phosphooxyethyl)-thiazole + 4-amino-2-methyl-5-(diphosphooxymethyl)pyrimidine + H(+) = thiamine phosphate + diphosphate</text>
        <dbReference type="Rhea" id="RHEA:22328"/>
        <dbReference type="ChEBI" id="CHEBI:15378"/>
        <dbReference type="ChEBI" id="CHEBI:33019"/>
        <dbReference type="ChEBI" id="CHEBI:37575"/>
        <dbReference type="ChEBI" id="CHEBI:57841"/>
        <dbReference type="ChEBI" id="CHEBI:58296"/>
        <dbReference type="EC" id="2.5.1.3"/>
    </reaction>
</comment>
<feature type="binding site" evidence="10">
    <location>
        <begin position="143"/>
        <end position="145"/>
    </location>
    <ligand>
        <name>2-[(2R,5Z)-2-carboxy-4-methylthiazol-5(2H)-ylidene]ethyl phosphate</name>
        <dbReference type="ChEBI" id="CHEBI:62899"/>
    </ligand>
</feature>
<evidence type="ECO:0000256" key="4">
    <source>
        <dbReference type="ARBA" id="ARBA00022723"/>
    </source>
</evidence>
<dbReference type="GO" id="GO:0009229">
    <property type="term" value="P:thiamine diphosphate biosynthetic process"/>
    <property type="evidence" value="ECO:0007669"/>
    <property type="project" value="UniProtKB-UniRule"/>
</dbReference>
<dbReference type="UniPathway" id="UPA00060">
    <property type="reaction ID" value="UER00141"/>
</dbReference>
<comment type="pathway">
    <text evidence="2 10 12">Cofactor biosynthesis; thiamine diphosphate biosynthesis; thiamine phosphate from 4-amino-2-methyl-5-diphosphomethylpyrimidine and 4-methyl-5-(2-phosphoethyl)-thiazole: step 1/1.</text>
</comment>
<feature type="binding site" evidence="10">
    <location>
        <position position="179"/>
    </location>
    <ligand>
        <name>2-[(2R,5Z)-2-carboxy-4-methylthiazol-5(2H)-ylidene]ethyl phosphate</name>
        <dbReference type="ChEBI" id="CHEBI:62899"/>
    </ligand>
</feature>
<dbReference type="GO" id="GO:0009228">
    <property type="term" value="P:thiamine biosynthetic process"/>
    <property type="evidence" value="ECO:0007669"/>
    <property type="project" value="UniProtKB-KW"/>
</dbReference>
<dbReference type="PANTHER" id="PTHR20857:SF15">
    <property type="entry name" value="THIAMINE-PHOSPHATE SYNTHASE"/>
    <property type="match status" value="1"/>
</dbReference>
<dbReference type="HAMAP" id="MF_00097">
    <property type="entry name" value="TMP_synthase"/>
    <property type="match status" value="1"/>
</dbReference>
<comment type="function">
    <text evidence="1 10">Condenses 4-methyl-5-(beta-hydroxyethyl)thiazole monophosphate (THZ-P) and 2-methyl-4-amino-5-hydroxymethyl pyrimidine pyrophosphate (HMP-PP) to form thiamine monophosphate (TMP).</text>
</comment>
<evidence type="ECO:0000256" key="9">
    <source>
        <dbReference type="ARBA" id="ARBA00047883"/>
    </source>
</evidence>
<comment type="catalytic activity">
    <reaction evidence="8 10 11">
        <text>2-(2-carboxy-4-methylthiazol-5-yl)ethyl phosphate + 4-amino-2-methyl-5-(diphosphooxymethyl)pyrimidine + 2 H(+) = thiamine phosphate + CO2 + diphosphate</text>
        <dbReference type="Rhea" id="RHEA:47848"/>
        <dbReference type="ChEBI" id="CHEBI:15378"/>
        <dbReference type="ChEBI" id="CHEBI:16526"/>
        <dbReference type="ChEBI" id="CHEBI:33019"/>
        <dbReference type="ChEBI" id="CHEBI:37575"/>
        <dbReference type="ChEBI" id="CHEBI:57841"/>
        <dbReference type="ChEBI" id="CHEBI:62890"/>
        <dbReference type="EC" id="2.5.1.3"/>
    </reaction>
</comment>
<comment type="similarity">
    <text evidence="10 11">Belongs to the thiamine-phosphate synthase family.</text>
</comment>
<dbReference type="EC" id="2.5.1.3" evidence="10"/>
<gene>
    <name evidence="10" type="primary">thiE</name>
    <name evidence="14" type="ORF">BKA15_006167</name>
</gene>
<keyword evidence="4 10" id="KW-0479">Metal-binding</keyword>
<evidence type="ECO:0000256" key="7">
    <source>
        <dbReference type="ARBA" id="ARBA00047334"/>
    </source>
</evidence>
<name>A0A7Y9IDB8_9ACTN</name>
<protein>
    <recommendedName>
        <fullName evidence="10">Thiamine-phosphate synthase</fullName>
        <shortName evidence="10">TP synthase</shortName>
        <shortName evidence="10">TPS</shortName>
        <ecNumber evidence="10">2.5.1.3</ecNumber>
    </recommendedName>
    <alternativeName>
        <fullName evidence="10">Thiamine-phosphate pyrophosphorylase</fullName>
        <shortName evidence="10">TMP pyrophosphorylase</shortName>
        <shortName evidence="10">TMP-PPase</shortName>
    </alternativeName>
</protein>
<comment type="caution">
    <text evidence="14">The sequence shown here is derived from an EMBL/GenBank/DDBJ whole genome shotgun (WGS) entry which is preliminary data.</text>
</comment>
<keyword evidence="6 10" id="KW-0784">Thiamine biosynthesis</keyword>
<feature type="domain" description="Thiamine phosphate synthase/TenI" evidence="13">
    <location>
        <begin position="16"/>
        <end position="202"/>
    </location>
</feature>
<evidence type="ECO:0000256" key="10">
    <source>
        <dbReference type="HAMAP-Rule" id="MF_00097"/>
    </source>
</evidence>
<keyword evidence="5 10" id="KW-0460">Magnesium</keyword>
<dbReference type="SUPFAM" id="SSF51391">
    <property type="entry name" value="Thiamin phosphate synthase"/>
    <property type="match status" value="1"/>
</dbReference>
<feature type="binding site" evidence="10">
    <location>
        <position position="97"/>
    </location>
    <ligand>
        <name>Mg(2+)</name>
        <dbReference type="ChEBI" id="CHEBI:18420"/>
    </ligand>
</feature>
<comment type="cofactor">
    <cofactor evidence="10">
        <name>Mg(2+)</name>
        <dbReference type="ChEBI" id="CHEBI:18420"/>
    </cofactor>
    <text evidence="10">Binds 1 Mg(2+) ion per subunit.</text>
</comment>
<comment type="caution">
    <text evidence="10">Lacks conserved residue(s) required for the propagation of feature annotation.</text>
</comment>
<dbReference type="PANTHER" id="PTHR20857">
    <property type="entry name" value="THIAMINE-PHOSPHATE PYROPHOSPHORYLASE"/>
    <property type="match status" value="1"/>
</dbReference>
<evidence type="ECO:0000256" key="1">
    <source>
        <dbReference type="ARBA" id="ARBA00003814"/>
    </source>
</evidence>
<sequence length="244" mass="26102">MTALLGLGARLRLARLYLCTDARTRSGDLAEFLAAALRGGVDIVQLWQPGLDPDQELAALETCRAAARMHQALVVAHGSADLAARFDGDLLHLGPDDGASRVARRKLHRYALLGRTAHTPQALDATVADEDVDYVSVGPVYATPTVPDQPAVGLDLVRYAARLAPVAEPDSKPWFAIGGIGPDTIDEVIEAGARRVAVVRAITEADDPEAAARRLSERLRQAWRDDPAMEAYTIAAAAWSGPDR</sequence>
<comment type="catalytic activity">
    <reaction evidence="9 10 11">
        <text>2-[(2R,5Z)-2-carboxy-4-methylthiazol-5(2H)-ylidene]ethyl phosphate + 4-amino-2-methyl-5-(diphosphooxymethyl)pyrimidine + 2 H(+) = thiamine phosphate + CO2 + diphosphate</text>
        <dbReference type="Rhea" id="RHEA:47844"/>
        <dbReference type="ChEBI" id="CHEBI:15378"/>
        <dbReference type="ChEBI" id="CHEBI:16526"/>
        <dbReference type="ChEBI" id="CHEBI:33019"/>
        <dbReference type="ChEBI" id="CHEBI:37575"/>
        <dbReference type="ChEBI" id="CHEBI:57841"/>
        <dbReference type="ChEBI" id="CHEBI:62899"/>
        <dbReference type="EC" id="2.5.1.3"/>
    </reaction>
</comment>
<reference evidence="14 15" key="1">
    <citation type="submission" date="2020-07" db="EMBL/GenBank/DDBJ databases">
        <title>Sequencing the genomes of 1000 actinobacteria strains.</title>
        <authorList>
            <person name="Klenk H.-P."/>
        </authorList>
    </citation>
    <scope>NUCLEOTIDE SEQUENCE [LARGE SCALE GENOMIC DNA]</scope>
    <source>
        <strain evidence="14 15">DSM 22083</strain>
    </source>
</reference>
<feature type="binding site" evidence="10">
    <location>
        <position position="116"/>
    </location>
    <ligand>
        <name>4-amino-2-methyl-5-(diphosphooxymethyl)pyrimidine</name>
        <dbReference type="ChEBI" id="CHEBI:57841"/>
    </ligand>
</feature>